<proteinExistence type="predicted"/>
<evidence type="ECO:0000313" key="2">
    <source>
        <dbReference type="Proteomes" id="UP000316733"/>
    </source>
</evidence>
<protein>
    <submittedName>
        <fullName evidence="1">Uncharacterized protein</fullName>
    </submittedName>
</protein>
<reference evidence="2" key="1">
    <citation type="journal article" date="2020" name="bioRxiv">
        <title>Integrative omics analysis of Pseudomonas aeruginosa virus PA5oct highlights the molecular complexity of jumbo phages.</title>
        <authorList>
            <person name="Lood C."/>
            <person name="Danis-Wlodarczyk K."/>
            <person name="Blasdel B.G."/>
            <person name="Jang H.B."/>
            <person name="Vandenheuvel D."/>
            <person name="Briers Y."/>
            <person name="Noben J.-P."/>
            <person name="van Noort V."/>
            <person name="Drulis-Kawa Z."/>
            <person name="Lavigne R."/>
        </authorList>
    </citation>
    <scope>NUCLEOTIDE SEQUENCE [LARGE SCALE GENOMIC DNA]</scope>
</reference>
<keyword evidence="2" id="KW-1185">Reference proteome</keyword>
<evidence type="ECO:0000313" key="1">
    <source>
        <dbReference type="EMBL" id="QCG75947.1"/>
    </source>
</evidence>
<gene>
    <name evidence="1" type="ORF">EST35_0064</name>
</gene>
<dbReference type="EMBL" id="MK797984">
    <property type="protein sequence ID" value="QCG75947.1"/>
    <property type="molecule type" value="Genomic_DNA"/>
</dbReference>
<sequence length="101" mass="12362">MEAYTDCPILMIGDAPYEEAPIRKIIIKGYDFKYIWAVYYYMDLIPIRVQIKRCYVYETPGRVGYVKSIREEVLRKRKKKQRDICEYDTYQDEDDFWKGMY</sequence>
<name>A0A4Y5JT82_9CAUD</name>
<dbReference type="Proteomes" id="UP000316733">
    <property type="component" value="Segment"/>
</dbReference>
<accession>A0A4Y5JT82</accession>
<organism evidence="1 2">
    <name type="scientific">Pseudomonas phage vB_PaeM_PA5oct</name>
    <dbReference type="NCBI Taxonomy" id="2163605"/>
    <lineage>
        <taxon>Viruses</taxon>
        <taxon>Duplodnaviria</taxon>
        <taxon>Heunggongvirae</taxon>
        <taxon>Uroviricota</taxon>
        <taxon>Caudoviricetes</taxon>
        <taxon>Arenbergviridae</taxon>
        <taxon>Wroclawvirus</taxon>
        <taxon>Wroclawvirus PA5oct</taxon>
    </lineage>
</organism>